<dbReference type="PROSITE" id="PS51257">
    <property type="entry name" value="PROKAR_LIPOPROTEIN"/>
    <property type="match status" value="1"/>
</dbReference>
<protein>
    <recommendedName>
        <fullName evidence="3">Lipoprotein</fullName>
    </recommendedName>
</protein>
<sequence>MNTKKIRRIFLVNFILIIAILLYGCKKDSEIEENKINILNGAIAIEDSGQYKIYNLINNKYEKVDTEYIITSYDLKSGSFIYSENGEYKIKHSGKEELIEDNKTVISPKLSENGKYVAYFTKEVYLNLKLKDLVNNEEVSINSNVAISGSLMDWLDEKNLVYYGVDNNKNNGLFIYNIEEKQEKLLYKIDLGYVEFLKGLDNGVVFLQEKEGKQKIFKIIDSSGKAIDIIENVMDVSDVEVTSQGIFILGKLQDNNYSLYKINDGKAKRLVYDFPKLINLDKGLSKDKNGNIIFIGGDIPNQEKIYVCEDDTISTIHESSGSYNFIDCN</sequence>
<keyword evidence="1" id="KW-1133">Transmembrane helix</keyword>
<evidence type="ECO:0008006" key="3">
    <source>
        <dbReference type="Google" id="ProtNLM"/>
    </source>
</evidence>
<accession>A0A644VQL3</accession>
<dbReference type="SUPFAM" id="SSF69304">
    <property type="entry name" value="Tricorn protease N-terminal domain"/>
    <property type="match status" value="1"/>
</dbReference>
<gene>
    <name evidence="2" type="ORF">SDC9_39770</name>
</gene>
<reference evidence="2" key="1">
    <citation type="submission" date="2019-08" db="EMBL/GenBank/DDBJ databases">
        <authorList>
            <person name="Kucharzyk K."/>
            <person name="Murdoch R.W."/>
            <person name="Higgins S."/>
            <person name="Loffler F."/>
        </authorList>
    </citation>
    <scope>NUCLEOTIDE SEQUENCE</scope>
</reference>
<name>A0A644VQL3_9ZZZZ</name>
<organism evidence="2">
    <name type="scientific">bioreactor metagenome</name>
    <dbReference type="NCBI Taxonomy" id="1076179"/>
    <lineage>
        <taxon>unclassified sequences</taxon>
        <taxon>metagenomes</taxon>
        <taxon>ecological metagenomes</taxon>
    </lineage>
</organism>
<evidence type="ECO:0000313" key="2">
    <source>
        <dbReference type="EMBL" id="MPL93636.1"/>
    </source>
</evidence>
<feature type="transmembrane region" description="Helical" evidence="1">
    <location>
        <begin position="6"/>
        <end position="25"/>
    </location>
</feature>
<dbReference type="EMBL" id="VSSQ01000397">
    <property type="protein sequence ID" value="MPL93636.1"/>
    <property type="molecule type" value="Genomic_DNA"/>
</dbReference>
<keyword evidence="1" id="KW-0472">Membrane</keyword>
<keyword evidence="1" id="KW-0812">Transmembrane</keyword>
<evidence type="ECO:0000256" key="1">
    <source>
        <dbReference type="SAM" id="Phobius"/>
    </source>
</evidence>
<comment type="caution">
    <text evidence="2">The sequence shown here is derived from an EMBL/GenBank/DDBJ whole genome shotgun (WGS) entry which is preliminary data.</text>
</comment>
<proteinExistence type="predicted"/>
<dbReference type="AlphaFoldDB" id="A0A644VQL3"/>